<feature type="domain" description="Glutamyl/glutaminyl-tRNA synthetase class Ib catalytic" evidence="8">
    <location>
        <begin position="3"/>
        <end position="83"/>
    </location>
</feature>
<dbReference type="InterPro" id="IPR000924">
    <property type="entry name" value="Glu/Gln-tRNA-synth"/>
</dbReference>
<keyword evidence="3 7" id="KW-0547">Nucleotide-binding</keyword>
<dbReference type="InterPro" id="IPR014729">
    <property type="entry name" value="Rossmann-like_a/b/a_fold"/>
</dbReference>
<proteinExistence type="inferred from homology"/>
<dbReference type="Gene3D" id="3.40.50.620">
    <property type="entry name" value="HUPs"/>
    <property type="match status" value="2"/>
</dbReference>
<keyword evidence="10" id="KW-1185">Reference proteome</keyword>
<dbReference type="AlphaFoldDB" id="A0A087DNG1"/>
<evidence type="ECO:0000313" key="10">
    <source>
        <dbReference type="Proteomes" id="UP000029004"/>
    </source>
</evidence>
<evidence type="ECO:0000256" key="2">
    <source>
        <dbReference type="ARBA" id="ARBA00022723"/>
    </source>
</evidence>
<keyword evidence="1 7" id="KW-0436">Ligase</keyword>
<dbReference type="RefSeq" id="WP_034529063.1">
    <property type="nucleotide sequence ID" value="NZ_JGZP01000014.1"/>
</dbReference>
<sequence>MTGRFAPTPSGRMHIGNMTAMLAAWLDSRARGQRMLLRIEDIDTPRVLPDADRWIMDDLDWLGLDWDGEPVYQSQRIDLYEQALRTFDGQCADDSPIEIDMVPRETPTGVRSDDVAPDTARIPLVYPCFCSRADIRAASAPQEGDGFQIYPGTCRRLMRDRPDMVRERLARGDRHSLRIAMPDIAVSFDDAVFGPQSFDLAHDIGDSVIRRSDGLFGYQFVVTVDDLAMGVDSIVRGRDLLHSTALQTYIRERLIAAGRDDGAAHPAYAHIPLIDNAAGRRLAKRERSLDMGALRSRGVTAAQVTGVCAWLLRLAETPEPIAAHDLLDVFRADGWKPLRAEHADRRLDPDDPLLPRWLADAV</sequence>
<dbReference type="InterPro" id="IPR020058">
    <property type="entry name" value="Glu/Gln-tRNA-synth_Ib_cat-dom"/>
</dbReference>
<dbReference type="PRINTS" id="PR00987">
    <property type="entry name" value="TRNASYNTHGLU"/>
</dbReference>
<dbReference type="Pfam" id="PF00749">
    <property type="entry name" value="tRNA-synt_1c"/>
    <property type="match status" value="2"/>
</dbReference>
<protein>
    <submittedName>
        <fullName evidence="9">Glutamyl-Q tRNA(Asp) ligase</fullName>
        <ecNumber evidence="9">6.1.1.17</ecNumber>
    </submittedName>
</protein>
<dbReference type="GO" id="GO:0004818">
    <property type="term" value="F:glutamate-tRNA ligase activity"/>
    <property type="evidence" value="ECO:0007669"/>
    <property type="project" value="UniProtKB-EC"/>
</dbReference>
<evidence type="ECO:0000259" key="8">
    <source>
        <dbReference type="Pfam" id="PF00749"/>
    </source>
</evidence>
<dbReference type="GO" id="GO:0005829">
    <property type="term" value="C:cytosol"/>
    <property type="evidence" value="ECO:0007669"/>
    <property type="project" value="TreeGrafter"/>
</dbReference>
<dbReference type="PANTHER" id="PTHR43311:SF1">
    <property type="entry name" value="GLUTAMYL-Q TRNA(ASP) SYNTHETASE"/>
    <property type="match status" value="1"/>
</dbReference>
<dbReference type="Proteomes" id="UP000029004">
    <property type="component" value="Unassembled WGS sequence"/>
</dbReference>
<dbReference type="EC" id="6.1.1.17" evidence="9"/>
<comment type="similarity">
    <text evidence="7">Belongs to the class-I aminoacyl-tRNA synthetase family.</text>
</comment>
<evidence type="ECO:0000256" key="4">
    <source>
        <dbReference type="ARBA" id="ARBA00022833"/>
    </source>
</evidence>
<comment type="caution">
    <text evidence="9">The sequence shown here is derived from an EMBL/GenBank/DDBJ whole genome shotgun (WGS) entry which is preliminary data.</text>
</comment>
<dbReference type="EMBL" id="JGZP01000014">
    <property type="protein sequence ID" value="KFI97061.1"/>
    <property type="molecule type" value="Genomic_DNA"/>
</dbReference>
<organism evidence="9 10">
    <name type="scientific">Bifidobacterium stellenboschense</name>
    <dbReference type="NCBI Taxonomy" id="762211"/>
    <lineage>
        <taxon>Bacteria</taxon>
        <taxon>Bacillati</taxon>
        <taxon>Actinomycetota</taxon>
        <taxon>Actinomycetes</taxon>
        <taxon>Bifidobacteriales</taxon>
        <taxon>Bifidobacteriaceae</taxon>
        <taxon>Bifidobacterium</taxon>
    </lineage>
</organism>
<gene>
    <name evidence="9" type="ORF">BSTEL_1972</name>
</gene>
<evidence type="ECO:0000256" key="1">
    <source>
        <dbReference type="ARBA" id="ARBA00022598"/>
    </source>
</evidence>
<evidence type="ECO:0000256" key="7">
    <source>
        <dbReference type="RuleBase" id="RU363037"/>
    </source>
</evidence>
<keyword evidence="2" id="KW-0479">Metal-binding</keyword>
<dbReference type="PROSITE" id="PS00178">
    <property type="entry name" value="AA_TRNA_LIGASE_I"/>
    <property type="match status" value="1"/>
</dbReference>
<name>A0A087DNG1_9BIFI</name>
<dbReference type="InterPro" id="IPR049940">
    <property type="entry name" value="GluQ/Sye"/>
</dbReference>
<keyword evidence="7" id="KW-0648">Protein biosynthesis</keyword>
<evidence type="ECO:0000313" key="9">
    <source>
        <dbReference type="EMBL" id="KFI97061.1"/>
    </source>
</evidence>
<keyword evidence="5 7" id="KW-0067">ATP-binding</keyword>
<keyword evidence="4" id="KW-0862">Zinc</keyword>
<feature type="domain" description="Glutamyl/glutaminyl-tRNA synthetase class Ib catalytic" evidence="8">
    <location>
        <begin position="126"/>
        <end position="290"/>
    </location>
</feature>
<dbReference type="GO" id="GO:0005524">
    <property type="term" value="F:ATP binding"/>
    <property type="evidence" value="ECO:0007669"/>
    <property type="project" value="UniProtKB-KW"/>
</dbReference>
<dbReference type="PANTHER" id="PTHR43311">
    <property type="entry name" value="GLUTAMATE--TRNA LIGASE"/>
    <property type="match status" value="1"/>
</dbReference>
<evidence type="ECO:0000256" key="6">
    <source>
        <dbReference type="ARBA" id="ARBA00023146"/>
    </source>
</evidence>
<evidence type="ECO:0000256" key="5">
    <source>
        <dbReference type="ARBA" id="ARBA00022840"/>
    </source>
</evidence>
<dbReference type="InterPro" id="IPR001412">
    <property type="entry name" value="aa-tRNA-synth_I_CS"/>
</dbReference>
<evidence type="ECO:0000256" key="3">
    <source>
        <dbReference type="ARBA" id="ARBA00022741"/>
    </source>
</evidence>
<dbReference type="GO" id="GO:0006424">
    <property type="term" value="P:glutamyl-tRNA aminoacylation"/>
    <property type="evidence" value="ECO:0007669"/>
    <property type="project" value="TreeGrafter"/>
</dbReference>
<keyword evidence="6 7" id="KW-0030">Aminoacyl-tRNA synthetase</keyword>
<reference evidence="9 10" key="1">
    <citation type="submission" date="2014-03" db="EMBL/GenBank/DDBJ databases">
        <title>Genomics of Bifidobacteria.</title>
        <authorList>
            <person name="Ventura M."/>
            <person name="Milani C."/>
            <person name="Lugli G.A."/>
        </authorList>
    </citation>
    <scope>NUCLEOTIDE SEQUENCE [LARGE SCALE GENOMIC DNA]</scope>
    <source>
        <strain evidence="9 10">DSM 23968</strain>
    </source>
</reference>
<dbReference type="STRING" id="762211.BSTEL_1972"/>
<accession>A0A087DNG1</accession>
<dbReference type="OrthoDB" id="9807503at2"/>
<dbReference type="SUPFAM" id="SSF52374">
    <property type="entry name" value="Nucleotidylyl transferase"/>
    <property type="match status" value="1"/>
</dbReference>
<dbReference type="eggNOG" id="COG0008">
    <property type="taxonomic scope" value="Bacteria"/>
</dbReference>